<dbReference type="EMBL" id="BPRE01000013">
    <property type="protein sequence ID" value="GJE77259.1"/>
    <property type="molecule type" value="Genomic_DNA"/>
</dbReference>
<accession>A0ABQ4V0U0</accession>
<organism evidence="1 2">
    <name type="scientific">Methylorubrum suomiense</name>
    <dbReference type="NCBI Taxonomy" id="144191"/>
    <lineage>
        <taxon>Bacteria</taxon>
        <taxon>Pseudomonadati</taxon>
        <taxon>Pseudomonadota</taxon>
        <taxon>Alphaproteobacteria</taxon>
        <taxon>Hyphomicrobiales</taxon>
        <taxon>Methylobacteriaceae</taxon>
        <taxon>Methylorubrum</taxon>
    </lineage>
</organism>
<keyword evidence="2" id="KW-1185">Reference proteome</keyword>
<dbReference type="Proteomes" id="UP001055093">
    <property type="component" value="Unassembled WGS sequence"/>
</dbReference>
<reference evidence="1" key="1">
    <citation type="journal article" date="2021" name="Front. Microbiol.">
        <title>Comprehensive Comparative Genomics and Phenotyping of Methylobacterium Species.</title>
        <authorList>
            <person name="Alessa O."/>
            <person name="Ogura Y."/>
            <person name="Fujitani Y."/>
            <person name="Takami H."/>
            <person name="Hayashi T."/>
            <person name="Sahin N."/>
            <person name="Tani A."/>
        </authorList>
    </citation>
    <scope>NUCLEOTIDE SEQUENCE</scope>
    <source>
        <strain evidence="1">DSM 14458</strain>
    </source>
</reference>
<name>A0ABQ4V0U0_9HYPH</name>
<evidence type="ECO:0008006" key="3">
    <source>
        <dbReference type="Google" id="ProtNLM"/>
    </source>
</evidence>
<gene>
    <name evidence="1" type="ORF">BGCPKDLD_3862</name>
</gene>
<proteinExistence type="predicted"/>
<sequence length="148" mass="16229">MQTHRPTVTRRGLASGLSCILSTVSVFTAQPVAASVPELVQDPIFALIEAHRLAVAKDRKAGDALARARLIHGPAVVELTAERKRTCKLRHNRRRDLRRATPTTAAGFRALRAYYQTLIPMPDIDDVATRCAADFVAAVARFEGRASR</sequence>
<comment type="caution">
    <text evidence="1">The sequence shown here is derived from an EMBL/GenBank/DDBJ whole genome shotgun (WGS) entry which is preliminary data.</text>
</comment>
<evidence type="ECO:0000313" key="1">
    <source>
        <dbReference type="EMBL" id="GJE77259.1"/>
    </source>
</evidence>
<protein>
    <recommendedName>
        <fullName evidence="3">TIGR02301 family protein</fullName>
    </recommendedName>
</protein>
<reference evidence="1" key="2">
    <citation type="submission" date="2021-08" db="EMBL/GenBank/DDBJ databases">
        <authorList>
            <person name="Tani A."/>
            <person name="Ola A."/>
            <person name="Ogura Y."/>
            <person name="Katsura K."/>
            <person name="Hayashi T."/>
        </authorList>
    </citation>
    <scope>NUCLEOTIDE SEQUENCE</scope>
    <source>
        <strain evidence="1">DSM 14458</strain>
    </source>
</reference>
<evidence type="ECO:0000313" key="2">
    <source>
        <dbReference type="Proteomes" id="UP001055093"/>
    </source>
</evidence>